<dbReference type="Gene3D" id="1.10.260.40">
    <property type="entry name" value="lambda repressor-like DNA-binding domains"/>
    <property type="match status" value="1"/>
</dbReference>
<dbReference type="InterPro" id="IPR001387">
    <property type="entry name" value="Cro/C1-type_HTH"/>
</dbReference>
<evidence type="ECO:0000313" key="4">
    <source>
        <dbReference type="Proteomes" id="UP001165378"/>
    </source>
</evidence>
<name>A0AA41Q316_9ACTN</name>
<dbReference type="CDD" id="cd00093">
    <property type="entry name" value="HTH_XRE"/>
    <property type="match status" value="1"/>
</dbReference>
<sequence>MATGKRTVQAAESPSAPGAALRKQVGLSGRRARALRSTALPTGGTGSVPENVPAAEQAPAPVSRRTGGSGHGRWDVKAEVTALDAAERAEFDATRAARLFGEAVYNLRTAKGWSQRKLADAAGMKQQSVSRIEESASALPTLAVIAKLARALDADALVRVRTGEDEGFEFTLTPHHGAA</sequence>
<keyword evidence="4" id="KW-1185">Reference proteome</keyword>
<dbReference type="Pfam" id="PF01381">
    <property type="entry name" value="HTH_3"/>
    <property type="match status" value="1"/>
</dbReference>
<gene>
    <name evidence="3" type="ORF">LZ495_24685</name>
</gene>
<dbReference type="SUPFAM" id="SSF47413">
    <property type="entry name" value="lambda repressor-like DNA-binding domains"/>
    <property type="match status" value="1"/>
</dbReference>
<protein>
    <submittedName>
        <fullName evidence="3">Helix-turn-helix domain-containing protein</fullName>
    </submittedName>
</protein>
<evidence type="ECO:0000259" key="2">
    <source>
        <dbReference type="PROSITE" id="PS50943"/>
    </source>
</evidence>
<dbReference type="RefSeq" id="WP_235055063.1">
    <property type="nucleotide sequence ID" value="NZ_JAKFHA010000016.1"/>
</dbReference>
<reference evidence="3" key="1">
    <citation type="submission" date="2022-01" db="EMBL/GenBank/DDBJ databases">
        <title>Genome-Based Taxonomic Classification of the Phylum Actinobacteria.</title>
        <authorList>
            <person name="Gao Y."/>
        </authorList>
    </citation>
    <scope>NUCLEOTIDE SEQUENCE</scope>
    <source>
        <strain evidence="3">KLBMP 8922</strain>
    </source>
</reference>
<feature type="region of interest" description="Disordered" evidence="1">
    <location>
        <begin position="1"/>
        <end position="73"/>
    </location>
</feature>
<evidence type="ECO:0000313" key="3">
    <source>
        <dbReference type="EMBL" id="MCF2530396.1"/>
    </source>
</evidence>
<comment type="caution">
    <text evidence="3">The sequence shown here is derived from an EMBL/GenBank/DDBJ whole genome shotgun (WGS) entry which is preliminary data.</text>
</comment>
<dbReference type="SMART" id="SM00530">
    <property type="entry name" value="HTH_XRE"/>
    <property type="match status" value="1"/>
</dbReference>
<dbReference type="EMBL" id="JAKFHA010000016">
    <property type="protein sequence ID" value="MCF2530396.1"/>
    <property type="molecule type" value="Genomic_DNA"/>
</dbReference>
<organism evidence="3 4">
    <name type="scientific">Yinghuangia soli</name>
    <dbReference type="NCBI Taxonomy" id="2908204"/>
    <lineage>
        <taxon>Bacteria</taxon>
        <taxon>Bacillati</taxon>
        <taxon>Actinomycetota</taxon>
        <taxon>Actinomycetes</taxon>
        <taxon>Kitasatosporales</taxon>
        <taxon>Streptomycetaceae</taxon>
        <taxon>Yinghuangia</taxon>
    </lineage>
</organism>
<dbReference type="InterPro" id="IPR010982">
    <property type="entry name" value="Lambda_DNA-bd_dom_sf"/>
</dbReference>
<dbReference type="AlphaFoldDB" id="A0AA41Q316"/>
<dbReference type="PROSITE" id="PS50943">
    <property type="entry name" value="HTH_CROC1"/>
    <property type="match status" value="1"/>
</dbReference>
<accession>A0AA41Q316</accession>
<evidence type="ECO:0000256" key="1">
    <source>
        <dbReference type="SAM" id="MobiDB-lite"/>
    </source>
</evidence>
<proteinExistence type="predicted"/>
<feature type="domain" description="HTH cro/C1-type" evidence="2">
    <location>
        <begin position="104"/>
        <end position="157"/>
    </location>
</feature>
<dbReference type="GO" id="GO:0003677">
    <property type="term" value="F:DNA binding"/>
    <property type="evidence" value="ECO:0007669"/>
    <property type="project" value="InterPro"/>
</dbReference>
<dbReference type="Proteomes" id="UP001165378">
    <property type="component" value="Unassembled WGS sequence"/>
</dbReference>